<dbReference type="PROSITE" id="PS50853">
    <property type="entry name" value="FN3"/>
    <property type="match status" value="1"/>
</dbReference>
<evidence type="ECO:0000256" key="7">
    <source>
        <dbReference type="SAM" id="Phobius"/>
    </source>
</evidence>
<dbReference type="GO" id="GO:0005509">
    <property type="term" value="F:calcium ion binding"/>
    <property type="evidence" value="ECO:0007669"/>
    <property type="project" value="InterPro"/>
</dbReference>
<dbReference type="InterPro" id="IPR000152">
    <property type="entry name" value="EGF-type_Asp/Asn_hydroxyl_site"/>
</dbReference>
<organism evidence="10 11">
    <name type="scientific">Ciona intestinalis</name>
    <name type="common">Transparent sea squirt</name>
    <name type="synonym">Ascidia intestinalis</name>
    <dbReference type="NCBI Taxonomy" id="7719"/>
    <lineage>
        <taxon>Eukaryota</taxon>
        <taxon>Metazoa</taxon>
        <taxon>Chordata</taxon>
        <taxon>Tunicata</taxon>
        <taxon>Ascidiacea</taxon>
        <taxon>Phlebobranchia</taxon>
        <taxon>Cionidae</taxon>
        <taxon>Ciona</taxon>
    </lineage>
</organism>
<dbReference type="GeneTree" id="ENSGT00940000168981"/>
<reference evidence="10" key="4">
    <citation type="submission" date="2025-09" db="UniProtKB">
        <authorList>
            <consortium name="Ensembl"/>
        </authorList>
    </citation>
    <scope>IDENTIFICATION</scope>
</reference>
<keyword evidence="4 5" id="KW-1015">Disulfide bond</keyword>
<dbReference type="FunFam" id="2.10.25.10:FF:000038">
    <property type="entry name" value="Fibrillin 2"/>
    <property type="match status" value="2"/>
</dbReference>
<dbReference type="PROSITE" id="PS00022">
    <property type="entry name" value="EGF_1"/>
    <property type="match status" value="1"/>
</dbReference>
<evidence type="ECO:0000256" key="3">
    <source>
        <dbReference type="ARBA" id="ARBA00022737"/>
    </source>
</evidence>
<feature type="region of interest" description="Disordered" evidence="6">
    <location>
        <begin position="848"/>
        <end position="887"/>
    </location>
</feature>
<evidence type="ECO:0000256" key="4">
    <source>
        <dbReference type="ARBA" id="ARBA00023157"/>
    </source>
</evidence>
<dbReference type="PROSITE" id="PS01187">
    <property type="entry name" value="EGF_CA"/>
    <property type="match status" value="2"/>
</dbReference>
<dbReference type="AlphaFoldDB" id="F6VB41"/>
<dbReference type="PROSITE" id="PS50026">
    <property type="entry name" value="EGF_3"/>
    <property type="match status" value="3"/>
</dbReference>
<sequence>MRAIVNGLVSNSVYKFRVAAANVNAVGKFTPWVTLETSHAIFILKLNITRVLYTLEFENTNNEHTIEISQNVRNLITQVVGNRIRQYISTGNVTLIPGIHRRTYAIAQLFFGSESPVAINQLQQVFEHNTLYEETLGVDFSAVEIKDFDECGSGWHDCSPNARCTNIVSGFRCQCIGNYEDWSNRRNLQPGRYCVNDDLTTTPQSTTAAVTQAINHTTTTAVQTTQIPTPNVVIYVVAITPTKLKLTWRRDGPPDGGRRASDLDYVFQYKIKGHARTTPLTRWTQRTIASGISSLIIPGLHRNLIYLVRVAEKWKDASTVHTSFTRPVQVRLSVKSFRIFLRFPTLNSDVLTSIETKSLLAESISNHISDTFSSTTVLTNYPMLYYGSTNRDVTFSNIPNQGIISSSILHFLLSSTADVTAVRNSYLEGSPLASRQYPTVFMFVEDVNECSIPSMNDCPIGAICSNTEGSYACECRRGFLEAGALHFLLPGRLCIPMLTLSPPSVGTTTENFRTSTFSNEIMTNPASTTSIQQSLLTTTTTTSVSTVTNSTSLTTTPHVPINRIGLVDPACKKGQRLIESLCQDVQIFLGSIDALQTSGTNISSVNLEAVGLTFIKRFVKAALNHLFSQLNEVTNYQDTLIQHVQALPVVGARVTFVIISVKDTYTSTRFKRQTFYNVQMDANSIENGLKRTLRTTAGVVSPFRGTPVLFKINTVRISDIDECSLRLSDCDVIRADCENTQGSFECRCKPFTRDVSVVHDRRSGRRCDGQCNPISPCMNEARCIEQAQVGQPYCACTTGYSGIHCQTKDAPTGNNRLLMAALLAVAGAVLIFVTCVGICCCFKRRRKKREKEKRAARSENESYTDSDFSDSSSDDDNNDVTIRQVTS</sequence>
<dbReference type="EMBL" id="EAAA01002423">
    <property type="status" value="NOT_ANNOTATED_CDS"/>
    <property type="molecule type" value="Genomic_DNA"/>
</dbReference>
<evidence type="ECO:0000259" key="8">
    <source>
        <dbReference type="PROSITE" id="PS50026"/>
    </source>
</evidence>
<dbReference type="InterPro" id="IPR009030">
    <property type="entry name" value="Growth_fac_rcpt_cys_sf"/>
</dbReference>
<dbReference type="InterPro" id="IPR000742">
    <property type="entry name" value="EGF"/>
</dbReference>
<comment type="caution">
    <text evidence="5">Lacks conserved residue(s) required for the propagation of feature annotation.</text>
</comment>
<feature type="disulfide bond" evidence="5">
    <location>
        <begin position="777"/>
        <end position="794"/>
    </location>
</feature>
<evidence type="ECO:0000256" key="5">
    <source>
        <dbReference type="PROSITE-ProRule" id="PRU00076"/>
    </source>
</evidence>
<evidence type="ECO:0000256" key="2">
    <source>
        <dbReference type="ARBA" id="ARBA00022729"/>
    </source>
</evidence>
<dbReference type="Ensembl" id="ENSCINT00000022796.2">
    <property type="protein sequence ID" value="ENSCINP00000022550.2"/>
    <property type="gene ID" value="ENSCING00000011928.2"/>
</dbReference>
<dbReference type="SMART" id="SM00179">
    <property type="entry name" value="EGF_CA"/>
    <property type="match status" value="4"/>
</dbReference>
<dbReference type="HOGENOM" id="CLU_325323_0_0_1"/>
<feature type="disulfide bond" evidence="5">
    <location>
        <begin position="796"/>
        <end position="805"/>
    </location>
</feature>
<keyword evidence="2" id="KW-0732">Signal</keyword>
<dbReference type="Proteomes" id="UP000008144">
    <property type="component" value="Chromosome 7"/>
</dbReference>
<name>F6VB41_CIOIN</name>
<dbReference type="InterPro" id="IPR049883">
    <property type="entry name" value="NOTCH1_EGF-like"/>
</dbReference>
<keyword evidence="1 5" id="KW-0245">EGF-like domain</keyword>
<evidence type="ECO:0000313" key="10">
    <source>
        <dbReference type="Ensembl" id="ENSCINP00000022550.2"/>
    </source>
</evidence>
<feature type="transmembrane region" description="Helical" evidence="7">
    <location>
        <begin position="817"/>
        <end position="842"/>
    </location>
</feature>
<protein>
    <submittedName>
        <fullName evidence="10">Uncharacterized protein</fullName>
    </submittedName>
</protein>
<evidence type="ECO:0000256" key="6">
    <source>
        <dbReference type="SAM" id="MobiDB-lite"/>
    </source>
</evidence>
<evidence type="ECO:0000256" key="1">
    <source>
        <dbReference type="ARBA" id="ARBA00022536"/>
    </source>
</evidence>
<reference evidence="10" key="2">
    <citation type="journal article" date="2008" name="Genome Biol.">
        <title>Improved genome assembly and evidence-based global gene model set for the chordate Ciona intestinalis: new insight into intron and operon populations.</title>
        <authorList>
            <person name="Satou Y."/>
            <person name="Mineta K."/>
            <person name="Ogasawara M."/>
            <person name="Sasakura Y."/>
            <person name="Shoguchi E."/>
            <person name="Ueno K."/>
            <person name="Yamada L."/>
            <person name="Matsumoto J."/>
            <person name="Wasserscheid J."/>
            <person name="Dewar K."/>
            <person name="Wiley G.B."/>
            <person name="Macmil S.L."/>
            <person name="Roe B.A."/>
            <person name="Zeller R.W."/>
            <person name="Hastings K.E."/>
            <person name="Lemaire P."/>
            <person name="Lindquist E."/>
            <person name="Endo T."/>
            <person name="Hotta K."/>
            <person name="Inaba K."/>
        </authorList>
    </citation>
    <scope>NUCLEOTIDE SEQUENCE [LARGE SCALE GENOMIC DNA]</scope>
    <source>
        <strain evidence="10">wild type</strain>
    </source>
</reference>
<reference evidence="11" key="1">
    <citation type="journal article" date="2002" name="Science">
        <title>The draft genome of Ciona intestinalis: insights into chordate and vertebrate origins.</title>
        <authorList>
            <person name="Dehal P."/>
            <person name="Satou Y."/>
            <person name="Campbell R.K."/>
            <person name="Chapman J."/>
            <person name="Degnan B."/>
            <person name="De Tomaso A."/>
            <person name="Davidson B."/>
            <person name="Di Gregorio A."/>
            <person name="Gelpke M."/>
            <person name="Goodstein D.M."/>
            <person name="Harafuji N."/>
            <person name="Hastings K.E."/>
            <person name="Ho I."/>
            <person name="Hotta K."/>
            <person name="Huang W."/>
            <person name="Kawashima T."/>
            <person name="Lemaire P."/>
            <person name="Martinez D."/>
            <person name="Meinertzhagen I.A."/>
            <person name="Necula S."/>
            <person name="Nonaka M."/>
            <person name="Putnam N."/>
            <person name="Rash S."/>
            <person name="Saiga H."/>
            <person name="Satake M."/>
            <person name="Terry A."/>
            <person name="Yamada L."/>
            <person name="Wang H.G."/>
            <person name="Awazu S."/>
            <person name="Azumi K."/>
            <person name="Boore J."/>
            <person name="Branno M."/>
            <person name="Chin-Bow S."/>
            <person name="DeSantis R."/>
            <person name="Doyle S."/>
            <person name="Francino P."/>
            <person name="Keys D.N."/>
            <person name="Haga S."/>
            <person name="Hayashi H."/>
            <person name="Hino K."/>
            <person name="Imai K.S."/>
            <person name="Inaba K."/>
            <person name="Kano S."/>
            <person name="Kobayashi K."/>
            <person name="Kobayashi M."/>
            <person name="Lee B.I."/>
            <person name="Makabe K.W."/>
            <person name="Manohar C."/>
            <person name="Matassi G."/>
            <person name="Medina M."/>
            <person name="Mochizuki Y."/>
            <person name="Mount S."/>
            <person name="Morishita T."/>
            <person name="Miura S."/>
            <person name="Nakayama A."/>
            <person name="Nishizaka S."/>
            <person name="Nomoto H."/>
            <person name="Ohta F."/>
            <person name="Oishi K."/>
            <person name="Rigoutsos I."/>
            <person name="Sano M."/>
            <person name="Sasaki A."/>
            <person name="Sasakura Y."/>
            <person name="Shoguchi E."/>
            <person name="Shin-i T."/>
            <person name="Spagnuolo A."/>
            <person name="Stainier D."/>
            <person name="Suzuki M.M."/>
            <person name="Tassy O."/>
            <person name="Takatori N."/>
            <person name="Tokuoka M."/>
            <person name="Yagi K."/>
            <person name="Yoshizaki F."/>
            <person name="Wada S."/>
            <person name="Zhang C."/>
            <person name="Hyatt P.D."/>
            <person name="Larimer F."/>
            <person name="Detter C."/>
            <person name="Doggett N."/>
            <person name="Glavina T."/>
            <person name="Hawkins T."/>
            <person name="Richardson P."/>
            <person name="Lucas S."/>
            <person name="Kohara Y."/>
            <person name="Levine M."/>
            <person name="Satoh N."/>
            <person name="Rokhsar D.S."/>
        </authorList>
    </citation>
    <scope>NUCLEOTIDE SEQUENCE [LARGE SCALE GENOMIC DNA]</scope>
</reference>
<reference evidence="10" key="3">
    <citation type="submission" date="2025-08" db="UniProtKB">
        <authorList>
            <consortium name="Ensembl"/>
        </authorList>
    </citation>
    <scope>IDENTIFICATION</scope>
</reference>
<keyword evidence="3" id="KW-0677">Repeat</keyword>
<dbReference type="SUPFAM" id="SSF57196">
    <property type="entry name" value="EGF/Laminin"/>
    <property type="match status" value="1"/>
</dbReference>
<feature type="domain" description="Fibronectin type-III" evidence="9">
    <location>
        <begin position="1"/>
        <end position="40"/>
    </location>
</feature>
<evidence type="ECO:0000313" key="11">
    <source>
        <dbReference type="Proteomes" id="UP000008144"/>
    </source>
</evidence>
<dbReference type="CDD" id="cd00054">
    <property type="entry name" value="EGF_CA"/>
    <property type="match status" value="4"/>
</dbReference>
<dbReference type="InParanoid" id="F6VB41"/>
<feature type="domain" description="EGF-like" evidence="8">
    <location>
        <begin position="147"/>
        <end position="185"/>
    </location>
</feature>
<dbReference type="SMART" id="SM00181">
    <property type="entry name" value="EGF"/>
    <property type="match status" value="4"/>
</dbReference>
<keyword evidence="7" id="KW-1133">Transmembrane helix</keyword>
<proteinExistence type="predicted"/>
<dbReference type="InterPro" id="IPR003961">
    <property type="entry name" value="FN3_dom"/>
</dbReference>
<dbReference type="PROSITE" id="PS00010">
    <property type="entry name" value="ASX_HYDROXYL"/>
    <property type="match status" value="2"/>
</dbReference>
<keyword evidence="7" id="KW-0812">Transmembrane</keyword>
<accession>F6VB41</accession>
<dbReference type="PANTHER" id="PTHR24039">
    <property type="entry name" value="FIBRILLIN-RELATED"/>
    <property type="match status" value="1"/>
</dbReference>
<feature type="domain" description="EGF-like" evidence="8">
    <location>
        <begin position="768"/>
        <end position="806"/>
    </location>
</feature>
<dbReference type="InterPro" id="IPR036116">
    <property type="entry name" value="FN3_sf"/>
</dbReference>
<dbReference type="Gene3D" id="2.10.25.10">
    <property type="entry name" value="Laminin"/>
    <property type="match status" value="4"/>
</dbReference>
<feature type="compositionally biased region" description="Acidic residues" evidence="6">
    <location>
        <begin position="862"/>
        <end position="878"/>
    </location>
</feature>
<feature type="domain" description="EGF-like" evidence="8">
    <location>
        <begin position="446"/>
        <end position="485"/>
    </location>
</feature>
<dbReference type="SUPFAM" id="SSF57184">
    <property type="entry name" value="Growth factor receptor domain"/>
    <property type="match status" value="1"/>
</dbReference>
<evidence type="ECO:0000259" key="9">
    <source>
        <dbReference type="PROSITE" id="PS50853"/>
    </source>
</evidence>
<keyword evidence="11" id="KW-1185">Reference proteome</keyword>
<dbReference type="InterPro" id="IPR001881">
    <property type="entry name" value="EGF-like_Ca-bd_dom"/>
</dbReference>
<dbReference type="InterPro" id="IPR018097">
    <property type="entry name" value="EGF_Ca-bd_CS"/>
</dbReference>
<keyword evidence="7" id="KW-0472">Membrane</keyword>
<dbReference type="SUPFAM" id="SSF49265">
    <property type="entry name" value="Fibronectin type III"/>
    <property type="match status" value="1"/>
</dbReference>
<dbReference type="Pfam" id="PF07645">
    <property type="entry name" value="EGF_CA"/>
    <property type="match status" value="3"/>
</dbReference>
<dbReference type="PROSITE" id="PS01186">
    <property type="entry name" value="EGF_2"/>
    <property type="match status" value="1"/>
</dbReference>